<dbReference type="CDD" id="cd07971">
    <property type="entry name" value="OBF_DNA_ligase_LigD"/>
    <property type="match status" value="1"/>
</dbReference>
<dbReference type="Proteomes" id="UP001247307">
    <property type="component" value="Unassembled WGS sequence"/>
</dbReference>
<feature type="domain" description="DNA ligase ATP-dependent C-terminal" evidence="2">
    <location>
        <begin position="1"/>
        <end position="87"/>
    </location>
</feature>
<dbReference type="SUPFAM" id="SSF50249">
    <property type="entry name" value="Nucleic acid-binding proteins"/>
    <property type="match status" value="1"/>
</dbReference>
<dbReference type="EC" id="6.5.1.1" evidence="1"/>
<reference evidence="3" key="1">
    <citation type="submission" date="2023-07" db="EMBL/GenBank/DDBJ databases">
        <title>Sequencing the genomes of 1000 actinobacteria strains.</title>
        <authorList>
            <person name="Klenk H.-P."/>
        </authorList>
    </citation>
    <scope>NUCLEOTIDE SEQUENCE</scope>
    <source>
        <strain evidence="3">DSM 13988</strain>
    </source>
</reference>
<keyword evidence="3" id="KW-0436">Ligase</keyword>
<name>A0AAE4C5Z3_9MICC</name>
<dbReference type="GO" id="GO:0006310">
    <property type="term" value="P:DNA recombination"/>
    <property type="evidence" value="ECO:0007669"/>
    <property type="project" value="InterPro"/>
</dbReference>
<gene>
    <name evidence="3" type="ORF">J2S35_000953</name>
</gene>
<evidence type="ECO:0000259" key="2">
    <source>
        <dbReference type="Pfam" id="PF04679"/>
    </source>
</evidence>
<dbReference type="GO" id="GO:0006281">
    <property type="term" value="P:DNA repair"/>
    <property type="evidence" value="ECO:0007669"/>
    <property type="project" value="InterPro"/>
</dbReference>
<evidence type="ECO:0000256" key="1">
    <source>
        <dbReference type="ARBA" id="ARBA00012727"/>
    </source>
</evidence>
<dbReference type="GO" id="GO:0003910">
    <property type="term" value="F:DNA ligase (ATP) activity"/>
    <property type="evidence" value="ECO:0007669"/>
    <property type="project" value="UniProtKB-EC"/>
</dbReference>
<protein>
    <recommendedName>
        <fullName evidence="1">DNA ligase (ATP)</fullName>
        <ecNumber evidence="1">6.5.1.1</ecNumber>
    </recommendedName>
</protein>
<dbReference type="InterPro" id="IPR012309">
    <property type="entry name" value="DNA_ligase_ATP-dep_C"/>
</dbReference>
<proteinExistence type="predicted"/>
<evidence type="ECO:0000313" key="4">
    <source>
        <dbReference type="Proteomes" id="UP001247307"/>
    </source>
</evidence>
<dbReference type="Pfam" id="PF04679">
    <property type="entry name" value="DNA_ligase_A_C"/>
    <property type="match status" value="1"/>
</dbReference>
<evidence type="ECO:0000313" key="3">
    <source>
        <dbReference type="EMBL" id="MDR6892013.1"/>
    </source>
</evidence>
<accession>A0AAE4C5Z3</accession>
<keyword evidence="4" id="KW-1185">Reference proteome</keyword>
<dbReference type="EMBL" id="JAVDUI010000001">
    <property type="protein sequence ID" value="MDR6892013.1"/>
    <property type="molecule type" value="Genomic_DNA"/>
</dbReference>
<organism evidence="3 4">
    <name type="scientific">Falsarthrobacter nasiphocae</name>
    <dbReference type="NCBI Taxonomy" id="189863"/>
    <lineage>
        <taxon>Bacteria</taxon>
        <taxon>Bacillati</taxon>
        <taxon>Actinomycetota</taxon>
        <taxon>Actinomycetes</taxon>
        <taxon>Micrococcales</taxon>
        <taxon>Micrococcaceae</taxon>
        <taxon>Falsarthrobacter</taxon>
    </lineage>
</organism>
<dbReference type="AlphaFoldDB" id="A0AAE4C5Z3"/>
<sequence length="101" mass="11258">MAVPRGLELHYVGRVGTGFKDAELAQLTARLRHMTRKLPPTDNEIPTSDAKDAHWVRPALVGRVAYQGFSEHGRYLSPVWKGWLQDKTPSEVASLPGEEAH</sequence>
<dbReference type="Gene3D" id="2.40.50.140">
    <property type="entry name" value="Nucleic acid-binding proteins"/>
    <property type="match status" value="1"/>
</dbReference>
<dbReference type="InterPro" id="IPR012340">
    <property type="entry name" value="NA-bd_OB-fold"/>
</dbReference>
<comment type="caution">
    <text evidence="3">The sequence shown here is derived from an EMBL/GenBank/DDBJ whole genome shotgun (WGS) entry which is preliminary data.</text>
</comment>